<dbReference type="AlphaFoldDB" id="A0A0F9FBA5"/>
<name>A0A0F9FBA5_9ZZZZ</name>
<dbReference type="EMBL" id="LAZR01021961">
    <property type="protein sequence ID" value="KKL83513.1"/>
    <property type="molecule type" value="Genomic_DNA"/>
</dbReference>
<proteinExistence type="predicted"/>
<evidence type="ECO:0000313" key="1">
    <source>
        <dbReference type="EMBL" id="KKL83513.1"/>
    </source>
</evidence>
<gene>
    <name evidence="1" type="ORF">LCGC14_1973910</name>
</gene>
<sequence>MLKRLMIFCLILFVMIFTGITVANAQDFWGFNPLELELEVNILEFEKDHAFVFINEEIRSDSLIVSYYFTELFGSPIFMIVIIDDNLVTGISLMINDVPESDAEEVFEYLDNIMKITNNNWMFWSFYEETELSYKIIWSRAYYDYVLAIILNFEIGSYDFILSKLKRFIIKVPYNNRMIEENENR</sequence>
<protein>
    <submittedName>
        <fullName evidence="1">Uncharacterized protein</fullName>
    </submittedName>
</protein>
<comment type="caution">
    <text evidence="1">The sequence shown here is derived from an EMBL/GenBank/DDBJ whole genome shotgun (WGS) entry which is preliminary data.</text>
</comment>
<organism evidence="1">
    <name type="scientific">marine sediment metagenome</name>
    <dbReference type="NCBI Taxonomy" id="412755"/>
    <lineage>
        <taxon>unclassified sequences</taxon>
        <taxon>metagenomes</taxon>
        <taxon>ecological metagenomes</taxon>
    </lineage>
</organism>
<accession>A0A0F9FBA5</accession>
<reference evidence="1" key="1">
    <citation type="journal article" date="2015" name="Nature">
        <title>Complex archaea that bridge the gap between prokaryotes and eukaryotes.</title>
        <authorList>
            <person name="Spang A."/>
            <person name="Saw J.H."/>
            <person name="Jorgensen S.L."/>
            <person name="Zaremba-Niedzwiedzka K."/>
            <person name="Martijn J."/>
            <person name="Lind A.E."/>
            <person name="van Eijk R."/>
            <person name="Schleper C."/>
            <person name="Guy L."/>
            <person name="Ettema T.J."/>
        </authorList>
    </citation>
    <scope>NUCLEOTIDE SEQUENCE</scope>
</reference>